<dbReference type="Gene3D" id="3.80.30.30">
    <property type="match status" value="1"/>
</dbReference>
<evidence type="ECO:0000256" key="2">
    <source>
        <dbReference type="ARBA" id="ARBA00023004"/>
    </source>
</evidence>
<dbReference type="SMART" id="SM00729">
    <property type="entry name" value="Elp3"/>
    <property type="match status" value="1"/>
</dbReference>
<gene>
    <name evidence="5" type="ORF">CACET_c30770</name>
</gene>
<keyword evidence="3" id="KW-0411">Iron-sulfur</keyword>
<dbReference type="PANTHER" id="PTHR43432:SF5">
    <property type="entry name" value="ELP3_MIAA_NIFB-LIKE RADICAL SAM CORE DOMAIN-CONTAINING PROTEIN"/>
    <property type="match status" value="1"/>
</dbReference>
<dbReference type="GO" id="GO:0046872">
    <property type="term" value="F:metal ion binding"/>
    <property type="evidence" value="ECO:0007669"/>
    <property type="project" value="UniProtKB-KW"/>
</dbReference>
<dbReference type="PANTHER" id="PTHR43432">
    <property type="entry name" value="SLR0285 PROTEIN"/>
    <property type="match status" value="1"/>
</dbReference>
<proteinExistence type="predicted"/>
<dbReference type="GO" id="GO:0003824">
    <property type="term" value="F:catalytic activity"/>
    <property type="evidence" value="ECO:0007669"/>
    <property type="project" value="InterPro"/>
</dbReference>
<dbReference type="KEGG" id="cace:CACET_c30770"/>
<dbReference type="AlphaFoldDB" id="A0A0G3WD17"/>
<dbReference type="InterPro" id="IPR058240">
    <property type="entry name" value="rSAM_sf"/>
</dbReference>
<dbReference type="Proteomes" id="UP000035704">
    <property type="component" value="Chromosome"/>
</dbReference>
<reference evidence="5 6" key="1">
    <citation type="submission" date="2014-10" db="EMBL/GenBank/DDBJ databases">
        <title>Genome sequence of Clostridium aceticum DSM 1496.</title>
        <authorList>
            <person name="Poehlein A."/>
            <person name="Schiel-Bengelsdorf B."/>
            <person name="Gottschalk G."/>
            <person name="Duerre P."/>
            <person name="Daniel R."/>
        </authorList>
    </citation>
    <scope>NUCLEOTIDE SEQUENCE [LARGE SCALE GENOMIC DNA]</scope>
    <source>
        <strain evidence="5 6">DSM 1496</strain>
    </source>
</reference>
<dbReference type="STRING" id="84022.CACET_c30770"/>
<dbReference type="CDD" id="cd01335">
    <property type="entry name" value="Radical_SAM"/>
    <property type="match status" value="1"/>
</dbReference>
<protein>
    <submittedName>
        <fullName evidence="5">Radical SAM domain-containing protein</fullName>
    </submittedName>
</protein>
<dbReference type="SUPFAM" id="SSF102114">
    <property type="entry name" value="Radical SAM enzymes"/>
    <property type="match status" value="1"/>
</dbReference>
<feature type="domain" description="Elp3/MiaA/NifB-like radical SAM core" evidence="4">
    <location>
        <begin position="53"/>
        <end position="274"/>
    </location>
</feature>
<keyword evidence="1" id="KW-0479">Metal-binding</keyword>
<organism evidence="5 6">
    <name type="scientific">Clostridium aceticum</name>
    <dbReference type="NCBI Taxonomy" id="84022"/>
    <lineage>
        <taxon>Bacteria</taxon>
        <taxon>Bacillati</taxon>
        <taxon>Bacillota</taxon>
        <taxon>Clostridia</taxon>
        <taxon>Eubacteriales</taxon>
        <taxon>Clostridiaceae</taxon>
        <taxon>Clostridium</taxon>
    </lineage>
</organism>
<evidence type="ECO:0000313" key="6">
    <source>
        <dbReference type="Proteomes" id="UP000035704"/>
    </source>
</evidence>
<evidence type="ECO:0000256" key="3">
    <source>
        <dbReference type="ARBA" id="ARBA00023014"/>
    </source>
</evidence>
<dbReference type="SFLD" id="SFLDG01084">
    <property type="entry name" value="Uncharacterised_Radical_SAM_Su"/>
    <property type="match status" value="1"/>
</dbReference>
<dbReference type="InterPro" id="IPR040086">
    <property type="entry name" value="MJ0683-like"/>
</dbReference>
<dbReference type="PATRIC" id="fig|84022.6.peg.3136"/>
<dbReference type="EMBL" id="CP009687">
    <property type="protein sequence ID" value="AKL96521.1"/>
    <property type="molecule type" value="Genomic_DNA"/>
</dbReference>
<dbReference type="SFLD" id="SFLDS00029">
    <property type="entry name" value="Radical_SAM"/>
    <property type="match status" value="1"/>
</dbReference>
<evidence type="ECO:0000313" key="5">
    <source>
        <dbReference type="EMBL" id="AKL96521.1"/>
    </source>
</evidence>
<name>A0A0G3WD17_9CLOT</name>
<sequence>MVSISVLAGKSFEKDLVKLKLKDCCKKGVMNMDFIPAKTIISGYAANNSWFGINYNMNIYKGCCHGCIYCDSRSECYRIEKFDKVRAKENALALIECELKSKRKKGVIGTGAMSDPYNPFEEEQKLTRGALELINRYRFGVSIATKSDLITRDIDILKEISEHSPVLIKITITAADDTICKKIEPNVAVSSERFAAIKRLTEKGIFAGILLMPVLPFIEDTAENISNIITLAHKNGARFIYPAFGVTLRQNQRRWYYNKLDEMFPSLKQKYIQQYGSTYQCRSPKAQELWQLFQKECDNRSILYKMAHIIKGYKLRYEQKQLSIFDIEE</sequence>
<dbReference type="InterPro" id="IPR007197">
    <property type="entry name" value="rSAM"/>
</dbReference>
<evidence type="ECO:0000256" key="1">
    <source>
        <dbReference type="ARBA" id="ARBA00022723"/>
    </source>
</evidence>
<dbReference type="InterPro" id="IPR006638">
    <property type="entry name" value="Elp3/MiaA/NifB-like_rSAM"/>
</dbReference>
<keyword evidence="6" id="KW-1185">Reference proteome</keyword>
<evidence type="ECO:0000259" key="4">
    <source>
        <dbReference type="SMART" id="SM00729"/>
    </source>
</evidence>
<dbReference type="Pfam" id="PF04055">
    <property type="entry name" value="Radical_SAM"/>
    <property type="match status" value="1"/>
</dbReference>
<dbReference type="GO" id="GO:0051536">
    <property type="term" value="F:iron-sulfur cluster binding"/>
    <property type="evidence" value="ECO:0007669"/>
    <property type="project" value="UniProtKB-KW"/>
</dbReference>
<keyword evidence="2" id="KW-0408">Iron</keyword>
<accession>A0A0G3WD17</accession>